<dbReference type="OrthoDB" id="7675395at2"/>
<sequence length="89" mass="9145">MVATVDAKGVPVDGPAIPQPGTRLDTPKGLALLDGRLYVADIDRVVAFDPATGQQTAEFRPEGAKGLNDLAVAGAGCLSRSLTPAGCWR</sequence>
<evidence type="ECO:0000313" key="3">
    <source>
        <dbReference type="Proteomes" id="UP000029917"/>
    </source>
</evidence>
<dbReference type="SUPFAM" id="SSF101898">
    <property type="entry name" value="NHL repeat"/>
    <property type="match status" value="1"/>
</dbReference>
<dbReference type="AlphaFoldDB" id="A0A099EU48"/>
<proteinExistence type="predicted"/>
<comment type="caution">
    <text evidence="2">The sequence shown here is derived from an EMBL/GenBank/DDBJ whole genome shotgun (WGS) entry which is preliminary data.</text>
</comment>
<dbReference type="STRING" id="690417.IC63_17300"/>
<dbReference type="EMBL" id="JRKS01000132">
    <property type="protein sequence ID" value="KGJ01433.1"/>
    <property type="molecule type" value="Genomic_DNA"/>
</dbReference>
<evidence type="ECO:0008006" key="4">
    <source>
        <dbReference type="Google" id="ProtNLM"/>
    </source>
</evidence>
<keyword evidence="3" id="KW-1185">Reference proteome</keyword>
<organism evidence="2 3">
    <name type="scientific">Paracoccus sphaerophysae</name>
    <dbReference type="NCBI Taxonomy" id="690417"/>
    <lineage>
        <taxon>Bacteria</taxon>
        <taxon>Pseudomonadati</taxon>
        <taxon>Pseudomonadota</taxon>
        <taxon>Alphaproteobacteria</taxon>
        <taxon>Rhodobacterales</taxon>
        <taxon>Paracoccaceae</taxon>
        <taxon>Paracoccus</taxon>
    </lineage>
</organism>
<reference evidence="2 3" key="1">
    <citation type="submission" date="2014-09" db="EMBL/GenBank/DDBJ databases">
        <authorList>
            <person name="McGinnis J.M."/>
            <person name="Wolfgang W.J."/>
        </authorList>
    </citation>
    <scope>NUCLEOTIDE SEQUENCE [LARGE SCALE GENOMIC DNA]</scope>
    <source>
        <strain evidence="2 3">HAMBI 3106</strain>
    </source>
</reference>
<accession>A0A099EU48</accession>
<name>A0A099EU48_9RHOB</name>
<feature type="region of interest" description="Disordered" evidence="1">
    <location>
        <begin position="1"/>
        <end position="21"/>
    </location>
</feature>
<dbReference type="RefSeq" id="WP_036722786.1">
    <property type="nucleotide sequence ID" value="NZ_JRKS01000132.1"/>
</dbReference>
<evidence type="ECO:0000313" key="2">
    <source>
        <dbReference type="EMBL" id="KGJ01433.1"/>
    </source>
</evidence>
<gene>
    <name evidence="2" type="ORF">IC63_17300</name>
</gene>
<reference evidence="2 3" key="2">
    <citation type="submission" date="2014-10" db="EMBL/GenBank/DDBJ databases">
        <title>Paracoccus sanguinis sp. nov., isolated from clinical specimens of New York State patients.</title>
        <authorList>
            <person name="Mingle L.A."/>
            <person name="Cole J.A."/>
            <person name="Lapierre P."/>
            <person name="Musser K.A."/>
        </authorList>
    </citation>
    <scope>NUCLEOTIDE SEQUENCE [LARGE SCALE GENOMIC DNA]</scope>
    <source>
        <strain evidence="2 3">HAMBI 3106</strain>
    </source>
</reference>
<dbReference type="Proteomes" id="UP000029917">
    <property type="component" value="Unassembled WGS sequence"/>
</dbReference>
<evidence type="ECO:0000256" key="1">
    <source>
        <dbReference type="SAM" id="MobiDB-lite"/>
    </source>
</evidence>
<protein>
    <recommendedName>
        <fullName evidence="4">SMP-30/Gluconolactonase/LRE-like region domain-containing protein</fullName>
    </recommendedName>
</protein>